<dbReference type="AlphaFoldDB" id="A0A9P0F1Q1"/>
<dbReference type="PANTHER" id="PTHR33577:SF1">
    <property type="entry name" value="HEME HALOPEROXIDASE FAMILY PROFILE DOMAIN-CONTAINING PROTEIN"/>
    <property type="match status" value="1"/>
</dbReference>
<evidence type="ECO:0000256" key="7">
    <source>
        <dbReference type="ARBA" id="ARBA00025795"/>
    </source>
</evidence>
<dbReference type="Proteomes" id="UP001152759">
    <property type="component" value="Chromosome 2"/>
</dbReference>
<protein>
    <recommendedName>
        <fullName evidence="9">Heme haloperoxidase family profile domain-containing protein</fullName>
    </recommendedName>
</protein>
<evidence type="ECO:0000256" key="3">
    <source>
        <dbReference type="ARBA" id="ARBA00022617"/>
    </source>
</evidence>
<feature type="chain" id="PRO_5040402300" description="Heme haloperoxidase family profile domain-containing protein" evidence="8">
    <location>
        <begin position="25"/>
        <end position="395"/>
    </location>
</feature>
<dbReference type="SUPFAM" id="SSF47571">
    <property type="entry name" value="Cloroperoxidase"/>
    <property type="match status" value="1"/>
</dbReference>
<accession>A0A9P0F1Q1</accession>
<reference evidence="10" key="1">
    <citation type="submission" date="2021-12" db="EMBL/GenBank/DDBJ databases">
        <authorList>
            <person name="King R."/>
        </authorList>
    </citation>
    <scope>NUCLEOTIDE SEQUENCE</scope>
</reference>
<keyword evidence="8" id="KW-0732">Signal</keyword>
<feature type="domain" description="Heme haloperoxidase family profile" evidence="9">
    <location>
        <begin position="58"/>
        <end position="260"/>
    </location>
</feature>
<keyword evidence="5" id="KW-0560">Oxidoreductase</keyword>
<keyword evidence="2" id="KW-0575">Peroxidase</keyword>
<name>A0A9P0F1Q1_BEMTA</name>
<keyword evidence="11" id="KW-1185">Reference proteome</keyword>
<feature type="signal peptide" evidence="8">
    <location>
        <begin position="1"/>
        <end position="24"/>
    </location>
</feature>
<keyword evidence="3" id="KW-0349">Heme</keyword>
<evidence type="ECO:0000256" key="5">
    <source>
        <dbReference type="ARBA" id="ARBA00023002"/>
    </source>
</evidence>
<dbReference type="InterPro" id="IPR036851">
    <property type="entry name" value="Chloroperoxidase-like_sf"/>
</dbReference>
<dbReference type="Gene3D" id="1.10.489.10">
    <property type="entry name" value="Chloroperoxidase-like"/>
    <property type="match status" value="2"/>
</dbReference>
<evidence type="ECO:0000313" key="11">
    <source>
        <dbReference type="Proteomes" id="UP001152759"/>
    </source>
</evidence>
<evidence type="ECO:0000256" key="2">
    <source>
        <dbReference type="ARBA" id="ARBA00022559"/>
    </source>
</evidence>
<dbReference type="GO" id="GO:0004601">
    <property type="term" value="F:peroxidase activity"/>
    <property type="evidence" value="ECO:0007669"/>
    <property type="project" value="UniProtKB-KW"/>
</dbReference>
<gene>
    <name evidence="10" type="ORF">BEMITA_LOCUS4458</name>
</gene>
<keyword evidence="6" id="KW-0408">Iron</keyword>
<dbReference type="InterPro" id="IPR000028">
    <property type="entry name" value="Chloroperoxidase"/>
</dbReference>
<evidence type="ECO:0000256" key="1">
    <source>
        <dbReference type="ARBA" id="ARBA00001970"/>
    </source>
</evidence>
<comment type="similarity">
    <text evidence="7">Belongs to the chloroperoxidase family.</text>
</comment>
<dbReference type="EMBL" id="OU963863">
    <property type="protein sequence ID" value="CAH0385206.1"/>
    <property type="molecule type" value="Genomic_DNA"/>
</dbReference>
<sequence>MRTHLPLSTLVFIAQGILVHPEVAQDCPYQSHREGPNLQIRRIKPTFNAEAQRVDVSGKHAFKPPGPKDQRGPCPGLNAMANHNYIPHNGITTLSDMIEGAYKVFGLAPDLGLILGMAGIGYAGNLRSVSIGGPSDEVSAGPFPTPQGLSYSHNKFELDSSPTRGDLYMYGDAAKLQLSQFKDLLDMGKGPNPNYDFDTADAFYEKQYPEGFLDRETLKSFYAVSGDDDNLIYTPGHERIPFNWYKRAIGDEVNAGTLVERILTVLPKYPQFFQIGGNTGKVDSFVGLDLANLTGNVYSLPTLLQGNNLVCFMYQAMRSTYPDVLNGMVEVIDSIVFTALSSVFNAQTLLSCPRLTQLNTTLYSMYPGYTELLQDGTYNSTQYLNRELRPDLPKY</sequence>
<evidence type="ECO:0000256" key="8">
    <source>
        <dbReference type="SAM" id="SignalP"/>
    </source>
</evidence>
<evidence type="ECO:0000256" key="4">
    <source>
        <dbReference type="ARBA" id="ARBA00022723"/>
    </source>
</evidence>
<evidence type="ECO:0000259" key="9">
    <source>
        <dbReference type="PROSITE" id="PS51405"/>
    </source>
</evidence>
<dbReference type="PROSITE" id="PS51405">
    <property type="entry name" value="HEME_HALOPEROXIDASE"/>
    <property type="match status" value="1"/>
</dbReference>
<proteinExistence type="inferred from homology"/>
<organism evidence="10 11">
    <name type="scientific">Bemisia tabaci</name>
    <name type="common">Sweetpotato whitefly</name>
    <name type="synonym">Aleurodes tabaci</name>
    <dbReference type="NCBI Taxonomy" id="7038"/>
    <lineage>
        <taxon>Eukaryota</taxon>
        <taxon>Metazoa</taxon>
        <taxon>Ecdysozoa</taxon>
        <taxon>Arthropoda</taxon>
        <taxon>Hexapoda</taxon>
        <taxon>Insecta</taxon>
        <taxon>Pterygota</taxon>
        <taxon>Neoptera</taxon>
        <taxon>Paraneoptera</taxon>
        <taxon>Hemiptera</taxon>
        <taxon>Sternorrhyncha</taxon>
        <taxon>Aleyrodoidea</taxon>
        <taxon>Aleyrodidae</taxon>
        <taxon>Aleyrodinae</taxon>
        <taxon>Bemisia</taxon>
    </lineage>
</organism>
<dbReference type="PANTHER" id="PTHR33577">
    <property type="entry name" value="STERIGMATOCYSTIN BIOSYNTHESIS PEROXIDASE STCC-RELATED"/>
    <property type="match status" value="1"/>
</dbReference>
<comment type="cofactor">
    <cofactor evidence="1">
        <name>heme b</name>
        <dbReference type="ChEBI" id="CHEBI:60344"/>
    </cofactor>
</comment>
<dbReference type="GO" id="GO:0046872">
    <property type="term" value="F:metal ion binding"/>
    <property type="evidence" value="ECO:0007669"/>
    <property type="project" value="UniProtKB-KW"/>
</dbReference>
<keyword evidence="4" id="KW-0479">Metal-binding</keyword>
<dbReference type="Pfam" id="PF01328">
    <property type="entry name" value="Peroxidase_2"/>
    <property type="match status" value="1"/>
</dbReference>
<evidence type="ECO:0000256" key="6">
    <source>
        <dbReference type="ARBA" id="ARBA00023004"/>
    </source>
</evidence>
<evidence type="ECO:0000313" key="10">
    <source>
        <dbReference type="EMBL" id="CAH0385206.1"/>
    </source>
</evidence>